<proteinExistence type="predicted"/>
<evidence type="ECO:0000313" key="2">
    <source>
        <dbReference type="EMBL" id="QHT89706.1"/>
    </source>
</evidence>
<dbReference type="EMBL" id="MN740150">
    <property type="protein sequence ID" value="QHT89706.1"/>
    <property type="molecule type" value="Genomic_DNA"/>
</dbReference>
<feature type="transmembrane region" description="Helical" evidence="1">
    <location>
        <begin position="527"/>
        <end position="545"/>
    </location>
</feature>
<feature type="transmembrane region" description="Helical" evidence="1">
    <location>
        <begin position="582"/>
        <end position="602"/>
    </location>
</feature>
<feature type="transmembrane region" description="Helical" evidence="1">
    <location>
        <begin position="455"/>
        <end position="479"/>
    </location>
</feature>
<keyword evidence="1" id="KW-0472">Membrane</keyword>
<keyword evidence="1" id="KW-1133">Transmembrane helix</keyword>
<sequence>MYLLSNIFLKVYTMVAVAACAGNTALICKTGDKYTINDSNTTITKIKTDYIDKIEIKDNEISLTPSSSNHYFYADEKAHCSETWQDWFCIPNYHNNNKVNKYPFTKTMSVGVCYDYCAKGSNGKYMTIKNKTKCEVYDDEDDLIYNPLAIIAMIGTPFKDNKENLPELTTLKYIGFRGSYLNDLYRVNKNDNFITNAIINNIKGTATITIAADGTQDYQDKLLANIIKGLHQKDKDGNPNNTILRIRKDINDAITKLKGFYIDGKNKEKREIFFNKIKDYVFDIDKLENVYGKDKNSKAKFINIIAYTYNIMYLVFYDTTKNPSEIRTEADIITRIKKLIDFHNIAGIAENTEMKTDLTKMFLYACYNCFNVNYDNFKTYIDNNPYDDILLRIDINKDTNTNKNLNTEFKKAIIEIDKLATGTDKDATYILAYYIKYYDHSILAEYGDNFANLQYIAVVFGMLAGCLLAIFIIYLLFVLNKGHNIVIAFFNFSFLYYKLVTFGILRISCVIYYNLLSRLSKYTILSILFKIFNIGFIIFLLGYLYKIITDLLGIDYITLLKKTKYDKLSELSPEDRAIYTDIGLYIFITYLIYIYIYSVYIIRYSLSESKFDIMTNIDADDKTALEFVENVLVSNYMSDLISIFTSLHSTTNSPS</sequence>
<accession>A0A6C0IBG3</accession>
<organism evidence="2">
    <name type="scientific">viral metagenome</name>
    <dbReference type="NCBI Taxonomy" id="1070528"/>
    <lineage>
        <taxon>unclassified sequences</taxon>
        <taxon>metagenomes</taxon>
        <taxon>organismal metagenomes</taxon>
    </lineage>
</organism>
<reference evidence="2" key="1">
    <citation type="journal article" date="2020" name="Nature">
        <title>Giant virus diversity and host interactions through global metagenomics.</title>
        <authorList>
            <person name="Schulz F."/>
            <person name="Roux S."/>
            <person name="Paez-Espino D."/>
            <person name="Jungbluth S."/>
            <person name="Walsh D.A."/>
            <person name="Denef V.J."/>
            <person name="McMahon K.D."/>
            <person name="Konstantinidis K.T."/>
            <person name="Eloe-Fadrosh E.A."/>
            <person name="Kyrpides N.C."/>
            <person name="Woyke T."/>
        </authorList>
    </citation>
    <scope>NUCLEOTIDE SEQUENCE</scope>
    <source>
        <strain evidence="2">GVMAG-M-3300023184-60</strain>
    </source>
</reference>
<feature type="transmembrane region" description="Helical" evidence="1">
    <location>
        <begin position="485"/>
        <end position="515"/>
    </location>
</feature>
<evidence type="ECO:0000256" key="1">
    <source>
        <dbReference type="SAM" id="Phobius"/>
    </source>
</evidence>
<keyword evidence="1" id="KW-0812">Transmembrane</keyword>
<name>A0A6C0IBG3_9ZZZZ</name>
<dbReference type="AlphaFoldDB" id="A0A6C0IBG3"/>
<protein>
    <submittedName>
        <fullName evidence="2">Uncharacterized protein</fullName>
    </submittedName>
</protein>